<dbReference type="GO" id="GO:0042555">
    <property type="term" value="C:MCM complex"/>
    <property type="evidence" value="ECO:0007669"/>
    <property type="project" value="UniProtKB-UniRule"/>
</dbReference>
<feature type="domain" description="MCM C-terminal AAA(+) ATPase" evidence="17">
    <location>
        <begin position="387"/>
        <end position="593"/>
    </location>
</feature>
<dbReference type="Pfam" id="PF00493">
    <property type="entry name" value="MCM"/>
    <property type="match status" value="1"/>
</dbReference>
<dbReference type="Gramene" id="TVU08114">
    <property type="protein sequence ID" value="TVU08114"/>
    <property type="gene ID" value="EJB05_41501"/>
</dbReference>
<evidence type="ECO:0000256" key="12">
    <source>
        <dbReference type="ARBA" id="ARBA00055875"/>
    </source>
</evidence>
<dbReference type="InterPro" id="IPR056575">
    <property type="entry name" value="WH_MCM3_C"/>
</dbReference>
<evidence type="ECO:0000256" key="10">
    <source>
        <dbReference type="ARBA" id="ARBA00023306"/>
    </source>
</evidence>
<feature type="compositionally biased region" description="Gly residues" evidence="15">
    <location>
        <begin position="769"/>
        <end position="779"/>
    </location>
</feature>
<keyword evidence="7 13" id="KW-0067">ATP-binding</keyword>
<dbReference type="PRINTS" id="PR01657">
    <property type="entry name" value="MCMFAMILY"/>
</dbReference>
<dbReference type="InterPro" id="IPR008046">
    <property type="entry name" value="Mcm3"/>
</dbReference>
<protein>
    <recommendedName>
        <fullName evidence="14">DNA replication licensing factor MCM3</fullName>
        <ecNumber evidence="14">3.6.4.12</ecNumber>
    </recommendedName>
</protein>
<comment type="similarity">
    <text evidence="2 13">Belongs to the MCM family.</text>
</comment>
<dbReference type="PROSITE" id="PS50051">
    <property type="entry name" value="MCM_2"/>
    <property type="match status" value="1"/>
</dbReference>
<feature type="non-terminal residue" evidence="18">
    <location>
        <position position="1"/>
    </location>
</feature>
<dbReference type="GO" id="GO:0005634">
    <property type="term" value="C:nucleus"/>
    <property type="evidence" value="ECO:0007669"/>
    <property type="project" value="UniProtKB-SubCell"/>
</dbReference>
<keyword evidence="8 13" id="KW-0238">DNA-binding</keyword>
<dbReference type="InterPro" id="IPR031327">
    <property type="entry name" value="MCM"/>
</dbReference>
<dbReference type="Pfam" id="PF17855">
    <property type="entry name" value="MCM_lid"/>
    <property type="match status" value="1"/>
</dbReference>
<evidence type="ECO:0000256" key="1">
    <source>
        <dbReference type="ARBA" id="ARBA00004123"/>
    </source>
</evidence>
<organism evidence="18 19">
    <name type="scientific">Eragrostis curvula</name>
    <name type="common">weeping love grass</name>
    <dbReference type="NCBI Taxonomy" id="38414"/>
    <lineage>
        <taxon>Eukaryota</taxon>
        <taxon>Viridiplantae</taxon>
        <taxon>Streptophyta</taxon>
        <taxon>Embryophyta</taxon>
        <taxon>Tracheophyta</taxon>
        <taxon>Spermatophyta</taxon>
        <taxon>Magnoliopsida</taxon>
        <taxon>Liliopsida</taxon>
        <taxon>Poales</taxon>
        <taxon>Poaceae</taxon>
        <taxon>PACMAD clade</taxon>
        <taxon>Chloridoideae</taxon>
        <taxon>Eragrostideae</taxon>
        <taxon>Eragrostidinae</taxon>
        <taxon>Eragrostis</taxon>
    </lineage>
</organism>
<accession>A0A5J9T9Y3</accession>
<feature type="signal peptide" evidence="16">
    <location>
        <begin position="1"/>
        <end position="24"/>
    </location>
</feature>
<evidence type="ECO:0000256" key="2">
    <source>
        <dbReference type="ARBA" id="ARBA00008010"/>
    </source>
</evidence>
<evidence type="ECO:0000256" key="13">
    <source>
        <dbReference type="RuleBase" id="RU004070"/>
    </source>
</evidence>
<keyword evidence="9 14" id="KW-0539">Nucleus</keyword>
<dbReference type="InterPro" id="IPR027925">
    <property type="entry name" value="MCM_N"/>
</dbReference>
<reference evidence="18 19" key="1">
    <citation type="journal article" date="2019" name="Sci. Rep.">
        <title>A high-quality genome of Eragrostis curvula grass provides insights into Poaceae evolution and supports new strategies to enhance forage quality.</title>
        <authorList>
            <person name="Carballo J."/>
            <person name="Santos B.A.C.M."/>
            <person name="Zappacosta D."/>
            <person name="Garbus I."/>
            <person name="Selva J.P."/>
            <person name="Gallo C.A."/>
            <person name="Diaz A."/>
            <person name="Albertini E."/>
            <person name="Caccamo M."/>
            <person name="Echenique V."/>
        </authorList>
    </citation>
    <scope>NUCLEOTIDE SEQUENCE [LARGE SCALE GENOMIC DNA]</scope>
    <source>
        <strain evidence="19">cv. Victoria</strain>
        <tissue evidence="18">Leaf</tissue>
    </source>
</reference>
<dbReference type="SMART" id="SM00382">
    <property type="entry name" value="AAA"/>
    <property type="match status" value="1"/>
</dbReference>
<dbReference type="PROSITE" id="PS00847">
    <property type="entry name" value="MCM_1"/>
    <property type="match status" value="1"/>
</dbReference>
<dbReference type="InterPro" id="IPR041562">
    <property type="entry name" value="MCM_lid"/>
</dbReference>
<evidence type="ECO:0000256" key="7">
    <source>
        <dbReference type="ARBA" id="ARBA00022840"/>
    </source>
</evidence>
<proteinExistence type="inferred from homology"/>
<evidence type="ECO:0000313" key="18">
    <source>
        <dbReference type="EMBL" id="TVU08114.1"/>
    </source>
</evidence>
<comment type="subcellular location">
    <subcellularLocation>
        <location evidence="1 14">Nucleus</location>
    </subcellularLocation>
</comment>
<comment type="catalytic activity">
    <reaction evidence="11 14">
        <text>ATP + H2O = ADP + phosphate + H(+)</text>
        <dbReference type="Rhea" id="RHEA:13065"/>
        <dbReference type="ChEBI" id="CHEBI:15377"/>
        <dbReference type="ChEBI" id="CHEBI:15378"/>
        <dbReference type="ChEBI" id="CHEBI:30616"/>
        <dbReference type="ChEBI" id="CHEBI:43474"/>
        <dbReference type="ChEBI" id="CHEBI:456216"/>
        <dbReference type="EC" id="3.6.4.12"/>
    </reaction>
</comment>
<dbReference type="SMART" id="SM00350">
    <property type="entry name" value="MCM"/>
    <property type="match status" value="1"/>
</dbReference>
<dbReference type="Pfam" id="PF14551">
    <property type="entry name" value="MCM_N"/>
    <property type="match status" value="1"/>
</dbReference>
<evidence type="ECO:0000256" key="3">
    <source>
        <dbReference type="ARBA" id="ARBA00022705"/>
    </source>
</evidence>
<dbReference type="InterPro" id="IPR003593">
    <property type="entry name" value="AAA+_ATPase"/>
</dbReference>
<evidence type="ECO:0000256" key="5">
    <source>
        <dbReference type="ARBA" id="ARBA00022801"/>
    </source>
</evidence>
<name>A0A5J9T9Y3_9POAL</name>
<dbReference type="Gene3D" id="2.20.28.10">
    <property type="match status" value="1"/>
</dbReference>
<dbReference type="GO" id="GO:1902975">
    <property type="term" value="P:mitotic DNA replication initiation"/>
    <property type="evidence" value="ECO:0007669"/>
    <property type="project" value="TreeGrafter"/>
</dbReference>
<feature type="chain" id="PRO_5023845417" description="DNA replication licensing factor MCM3" evidence="16">
    <location>
        <begin position="25"/>
        <end position="867"/>
    </location>
</feature>
<dbReference type="FunFam" id="2.20.28.10:FF:000008">
    <property type="entry name" value="DNA helicase"/>
    <property type="match status" value="1"/>
</dbReference>
<dbReference type="EMBL" id="RWGY01000039">
    <property type="protein sequence ID" value="TVU08114.1"/>
    <property type="molecule type" value="Genomic_DNA"/>
</dbReference>
<dbReference type="SUPFAM" id="SSF50249">
    <property type="entry name" value="Nucleic acid-binding proteins"/>
    <property type="match status" value="1"/>
</dbReference>
<dbReference type="OrthoDB" id="1882346at2759"/>
<evidence type="ECO:0000256" key="4">
    <source>
        <dbReference type="ARBA" id="ARBA00022741"/>
    </source>
</evidence>
<dbReference type="GO" id="GO:0003697">
    <property type="term" value="F:single-stranded DNA binding"/>
    <property type="evidence" value="ECO:0007669"/>
    <property type="project" value="TreeGrafter"/>
</dbReference>
<dbReference type="PANTHER" id="PTHR11630">
    <property type="entry name" value="DNA REPLICATION LICENSING FACTOR MCM FAMILY MEMBER"/>
    <property type="match status" value="1"/>
</dbReference>
<sequence length="867" mass="95267">MTAQDSLTLAIWAAGPICILLATGRPEYRTPPGPSPTSSYSERAKTSAFPPHRAPPPAKTASGFTPKSRPPPQHSRAPLPFLSSSVPRAPSISAAAAMDVNEEAMAAHKRAFLDFLDQDVGKGVYMQAVRDMVQNKRRRLIIGMDDLRNHNLDLARRVIRSPGEYMQPASDAVSEVARNLDPKFLKEGERVLVGFSGPFGFHRVTPRDLMSSFIGTMVCVEGIVTKCSLVRPKVVKSVHYCPATGATLSREYRDITSFVGLPTGSVYPTRDESGNLLVTEYGMSEYKDHQTLSMQEVPENAAPGQLPRTVDVIVEDDLVDCCKPGDRVSIVGLYKALPGKSKGSVSGVFRTVLIANNVSLLNKEANAPVYTREDLKKMKEISKRNDTFDLLGNSLAPSIYGHLWIKKAVVLLMLGGVEKNLKNGTHLRGDINMMMVGDPSVAKSQLLRAVMNIAPLAISTTGRGSSGVGLTAAVTSDQETGERRLEAGAMVLADRGVVCIDEFDKMNDQDRVAIHEVMEQQTVTIAKAGIHASLNARCSVIAAANPIYGTYDRSLTPTKNIGLPDSLLSRFDLLFIVLDQMDPEIDRQISEHVCRMHRYCTDDGGSRSLDKTGYTEEDEGDANAAIFVKYDRMLHGQDRRRGKKAKQDRLTVKFLKKYIHYAKNLIQPRLTDEASDHIATSYAELRDGNANAKSGGGTLPITARTLETIIRLSTAHAKMKLRHEVLKSDVEAALQVLNFAIYHKELTEMEEREQREMDMKQQADHDAGTNGGTVDGNGSSGNDPMDVDVGNASNDQDLPAERIEAFEAVLGQHVLANHIDQISIDEVEQTVNRESAAPYTRRQVEIILERMQDANRIMIRDGIVRII</sequence>
<dbReference type="CDD" id="cd17754">
    <property type="entry name" value="MCM3"/>
    <property type="match status" value="1"/>
</dbReference>
<evidence type="ECO:0000256" key="16">
    <source>
        <dbReference type="SAM" id="SignalP"/>
    </source>
</evidence>
<evidence type="ECO:0000256" key="14">
    <source>
        <dbReference type="RuleBase" id="RU368061"/>
    </source>
</evidence>
<dbReference type="Proteomes" id="UP000324897">
    <property type="component" value="Chromosome 3"/>
</dbReference>
<dbReference type="InterPro" id="IPR018525">
    <property type="entry name" value="MCM_CS"/>
</dbReference>
<dbReference type="Gene3D" id="3.30.1640.10">
    <property type="entry name" value="mini-chromosome maintenance (MCM) complex, chain A, domain 1"/>
    <property type="match status" value="1"/>
</dbReference>
<feature type="region of interest" description="Disordered" evidence="15">
    <location>
        <begin position="753"/>
        <end position="795"/>
    </location>
</feature>
<comment type="caution">
    <text evidence="18">The sequence shown here is derived from an EMBL/GenBank/DDBJ whole genome shotgun (WGS) entry which is preliminary data.</text>
</comment>
<dbReference type="GO" id="GO:0000727">
    <property type="term" value="P:double-strand break repair via break-induced replication"/>
    <property type="evidence" value="ECO:0007669"/>
    <property type="project" value="TreeGrafter"/>
</dbReference>
<feature type="compositionally biased region" description="Basic and acidic residues" evidence="15">
    <location>
        <begin position="753"/>
        <end position="767"/>
    </location>
</feature>
<dbReference type="AlphaFoldDB" id="A0A5J9T9Y3"/>
<comment type="subunit">
    <text evidence="14">Component of the MCM2-7 complex.</text>
</comment>
<dbReference type="EC" id="3.6.4.12" evidence="14"/>
<dbReference type="InterPro" id="IPR027417">
    <property type="entry name" value="P-loop_NTPase"/>
</dbReference>
<evidence type="ECO:0000256" key="11">
    <source>
        <dbReference type="ARBA" id="ARBA00047995"/>
    </source>
</evidence>
<dbReference type="GO" id="GO:0017116">
    <property type="term" value="F:single-stranded DNA helicase activity"/>
    <property type="evidence" value="ECO:0007669"/>
    <property type="project" value="TreeGrafter"/>
</dbReference>
<dbReference type="Gene3D" id="2.40.50.140">
    <property type="entry name" value="Nucleic acid-binding proteins"/>
    <property type="match status" value="1"/>
</dbReference>
<dbReference type="Pfam" id="PF23191">
    <property type="entry name" value="WHD_MCM3_C"/>
    <property type="match status" value="1"/>
</dbReference>
<evidence type="ECO:0000256" key="6">
    <source>
        <dbReference type="ARBA" id="ARBA00022806"/>
    </source>
</evidence>
<dbReference type="SUPFAM" id="SSF52540">
    <property type="entry name" value="P-loop containing nucleoside triphosphate hydrolases"/>
    <property type="match status" value="1"/>
</dbReference>
<keyword evidence="6 14" id="KW-0347">Helicase</keyword>
<evidence type="ECO:0000313" key="19">
    <source>
        <dbReference type="Proteomes" id="UP000324897"/>
    </source>
</evidence>
<dbReference type="FunFam" id="3.30.1640.10:FF:000012">
    <property type="entry name" value="DNA helicase"/>
    <property type="match status" value="1"/>
</dbReference>
<dbReference type="GO" id="GO:0006271">
    <property type="term" value="P:DNA strand elongation involved in DNA replication"/>
    <property type="evidence" value="ECO:0007669"/>
    <property type="project" value="TreeGrafter"/>
</dbReference>
<dbReference type="InterPro" id="IPR001208">
    <property type="entry name" value="MCM_dom"/>
</dbReference>
<dbReference type="Gene3D" id="3.40.50.300">
    <property type="entry name" value="P-loop containing nucleotide triphosphate hydrolases"/>
    <property type="match status" value="1"/>
</dbReference>
<dbReference type="PANTHER" id="PTHR11630:SF46">
    <property type="entry name" value="DNA REPLICATION LICENSING FACTOR MCM3-RELATED"/>
    <property type="match status" value="1"/>
</dbReference>
<dbReference type="InterPro" id="IPR033762">
    <property type="entry name" value="MCM_OB"/>
</dbReference>
<keyword evidence="4 13" id="KW-0547">Nucleotide-binding</keyword>
<dbReference type="GO" id="GO:0016887">
    <property type="term" value="F:ATP hydrolysis activity"/>
    <property type="evidence" value="ECO:0007669"/>
    <property type="project" value="RHEA"/>
</dbReference>
<keyword evidence="10" id="KW-0131">Cell cycle</keyword>
<keyword evidence="5 14" id="KW-0378">Hydrolase</keyword>
<dbReference type="GO" id="GO:0005524">
    <property type="term" value="F:ATP binding"/>
    <property type="evidence" value="ECO:0007669"/>
    <property type="project" value="UniProtKB-UniRule"/>
</dbReference>
<keyword evidence="16" id="KW-0732">Signal</keyword>
<evidence type="ECO:0000256" key="15">
    <source>
        <dbReference type="SAM" id="MobiDB-lite"/>
    </source>
</evidence>
<evidence type="ECO:0000256" key="8">
    <source>
        <dbReference type="ARBA" id="ARBA00023125"/>
    </source>
</evidence>
<evidence type="ECO:0000259" key="17">
    <source>
        <dbReference type="PROSITE" id="PS50051"/>
    </source>
</evidence>
<gene>
    <name evidence="18" type="ORF">EJB05_41501</name>
</gene>
<keyword evidence="3 14" id="KW-0235">DNA replication</keyword>
<comment type="function">
    <text evidence="14">Acts as component of the MCM2-7 complex (MCM complex) which is the replicative helicase essential for 'once per cell cycle' DNA replication initiation and elongation in eukaryotic cells. The active ATPase sites in the MCM2-7 ring are formed through the interaction surfaces of two neighboring subunits such that a critical structure of a conserved arginine finger motif is provided in trans relative to the ATP-binding site of the Walker A box of the adjacent subunit. The six ATPase active sites, however, are likely to contribute differentially to the complex helicase activity.</text>
</comment>
<evidence type="ECO:0000256" key="9">
    <source>
        <dbReference type="ARBA" id="ARBA00023242"/>
    </source>
</evidence>
<dbReference type="InterPro" id="IPR012340">
    <property type="entry name" value="NA-bd_OB-fold"/>
</dbReference>
<dbReference type="PRINTS" id="PR01659">
    <property type="entry name" value="MCMPROTEIN3"/>
</dbReference>
<comment type="function">
    <text evidence="12">Acts as a factor that allows the DNA to undergo a single round of replication per cell cycle. Required for DNA replication and cell proliferation. May act as a component of the MCM complex which is the putative replicative helicase of the replication licensing system in eukaryotic cells.</text>
</comment>
<keyword evidence="19" id="KW-1185">Reference proteome</keyword>
<feature type="region of interest" description="Disordered" evidence="15">
    <location>
        <begin position="25"/>
        <end position="84"/>
    </location>
</feature>
<dbReference type="Pfam" id="PF17207">
    <property type="entry name" value="MCM_OB"/>
    <property type="match status" value="1"/>
</dbReference>